<evidence type="ECO:0000259" key="3">
    <source>
        <dbReference type="Pfam" id="PF13806"/>
    </source>
</evidence>
<dbReference type="PROSITE" id="PS51300">
    <property type="entry name" value="NIRD"/>
    <property type="match status" value="1"/>
</dbReference>
<keyword evidence="1" id="KW-0560">Oxidoreductase</keyword>
<dbReference type="Gene3D" id="2.102.10.10">
    <property type="entry name" value="Rieske [2Fe-2S] iron-sulphur domain"/>
    <property type="match status" value="1"/>
</dbReference>
<gene>
    <name evidence="4" type="ORF">PES01_03290</name>
</gene>
<reference evidence="4 5" key="1">
    <citation type="submission" date="2019-07" db="EMBL/GenBank/DDBJ databases">
        <title>Whole genome shotgun sequence of Pseudoalteromonas espejiana NBRC 102222.</title>
        <authorList>
            <person name="Hosoyama A."/>
            <person name="Uohara A."/>
            <person name="Ohji S."/>
            <person name="Ichikawa N."/>
        </authorList>
    </citation>
    <scope>NUCLEOTIDE SEQUENCE [LARGE SCALE GENOMIC DNA]</scope>
    <source>
        <strain evidence="4 5">NBRC 102222</strain>
    </source>
</reference>
<dbReference type="Pfam" id="PF13806">
    <property type="entry name" value="Rieske_2"/>
    <property type="match status" value="1"/>
</dbReference>
<dbReference type="PANTHER" id="PTHR40562:SF1">
    <property type="entry name" value="NITRITE REDUCTASE (NADH) SMALL SUBUNIT"/>
    <property type="match status" value="1"/>
</dbReference>
<evidence type="ECO:0000313" key="4">
    <source>
        <dbReference type="EMBL" id="GEK53484.1"/>
    </source>
</evidence>
<dbReference type="EMBL" id="BJUM01000003">
    <property type="protein sequence ID" value="GEK53484.1"/>
    <property type="molecule type" value="Genomic_DNA"/>
</dbReference>
<dbReference type="GO" id="GO:0042128">
    <property type="term" value="P:nitrate assimilation"/>
    <property type="evidence" value="ECO:0007669"/>
    <property type="project" value="UniProtKB-KW"/>
</dbReference>
<proteinExistence type="predicted"/>
<dbReference type="NCBIfam" id="TIGR02378">
    <property type="entry name" value="nirD_assim_sml"/>
    <property type="match status" value="1"/>
</dbReference>
<organism evidence="4 5">
    <name type="scientific">Pseudoalteromonas espejiana</name>
    <dbReference type="NCBI Taxonomy" id="28107"/>
    <lineage>
        <taxon>Bacteria</taxon>
        <taxon>Pseudomonadati</taxon>
        <taxon>Pseudomonadota</taxon>
        <taxon>Gammaproteobacteria</taxon>
        <taxon>Alteromonadales</taxon>
        <taxon>Pseudoalteromonadaceae</taxon>
        <taxon>Pseudoalteromonas</taxon>
    </lineage>
</organism>
<dbReference type="CDD" id="cd03529">
    <property type="entry name" value="Rieske_NirD"/>
    <property type="match status" value="1"/>
</dbReference>
<dbReference type="Proteomes" id="UP000321419">
    <property type="component" value="Unassembled WGS sequence"/>
</dbReference>
<sequence length="117" mass="12508">MSWHNIGTIDDLVANSGVCALVNNQQVAIFYVPQNTQSVFAISNYDPIGKANVLSRGIIGSIEGKLVVASPLYKQHFCLATGECLEAEAIHLPVFDAKIEDGNILISAEPKVIKAVA</sequence>
<keyword evidence="2" id="KW-0534">Nitrate assimilation</keyword>
<name>A0A510XR26_9GAMM</name>
<evidence type="ECO:0000313" key="5">
    <source>
        <dbReference type="Proteomes" id="UP000321419"/>
    </source>
</evidence>
<dbReference type="AlphaFoldDB" id="A0A510XR26"/>
<feature type="domain" description="Rieske-like [2Fe-2S]" evidence="3">
    <location>
        <begin position="2"/>
        <end position="106"/>
    </location>
</feature>
<dbReference type="InterPro" id="IPR036922">
    <property type="entry name" value="Rieske_2Fe-2S_sf"/>
</dbReference>
<dbReference type="OrthoDB" id="516687at2"/>
<comment type="caution">
    <text evidence="4">The sequence shown here is derived from an EMBL/GenBank/DDBJ whole genome shotgun (WGS) entry which is preliminary data.</text>
</comment>
<dbReference type="GO" id="GO:0008942">
    <property type="term" value="F:nitrite reductase [NAD(P)H] activity"/>
    <property type="evidence" value="ECO:0007669"/>
    <property type="project" value="InterPro"/>
</dbReference>
<dbReference type="InterPro" id="IPR017881">
    <property type="entry name" value="NirD"/>
</dbReference>
<dbReference type="SUPFAM" id="SSF50022">
    <property type="entry name" value="ISP domain"/>
    <property type="match status" value="1"/>
</dbReference>
<evidence type="ECO:0000256" key="2">
    <source>
        <dbReference type="ARBA" id="ARBA00023063"/>
    </source>
</evidence>
<dbReference type="RefSeq" id="WP_089347424.1">
    <property type="nucleotide sequence ID" value="NZ_BJUM01000003.1"/>
</dbReference>
<keyword evidence="5" id="KW-1185">Reference proteome</keyword>
<dbReference type="InterPro" id="IPR012748">
    <property type="entry name" value="Rieske-like_NirD"/>
</dbReference>
<accession>A0A510XR26</accession>
<protein>
    <recommendedName>
        <fullName evidence="3">Rieske-like [2Fe-2S] domain-containing protein</fullName>
    </recommendedName>
</protein>
<evidence type="ECO:0000256" key="1">
    <source>
        <dbReference type="ARBA" id="ARBA00023002"/>
    </source>
</evidence>
<dbReference type="PANTHER" id="PTHR40562">
    <property type="match status" value="1"/>
</dbReference>
<dbReference type="GO" id="GO:0051537">
    <property type="term" value="F:2 iron, 2 sulfur cluster binding"/>
    <property type="evidence" value="ECO:0007669"/>
    <property type="project" value="InterPro"/>
</dbReference>